<proteinExistence type="predicted"/>
<accession>A0ABR9M2A7</accession>
<dbReference type="Proteomes" id="UP000633509">
    <property type="component" value="Unassembled WGS sequence"/>
</dbReference>
<dbReference type="SUPFAM" id="SSF53474">
    <property type="entry name" value="alpha/beta-Hydrolases"/>
    <property type="match status" value="1"/>
</dbReference>
<evidence type="ECO:0000313" key="2">
    <source>
        <dbReference type="Proteomes" id="UP000633509"/>
    </source>
</evidence>
<name>A0ABR9M2A7_9ACTN</name>
<evidence type="ECO:0000313" key="1">
    <source>
        <dbReference type="EMBL" id="MBE1586618.1"/>
    </source>
</evidence>
<keyword evidence="2" id="KW-1185">Reference proteome</keyword>
<gene>
    <name evidence="1" type="ORF">H4W80_004876</name>
</gene>
<sequence>MPTDDENSSLEALEANPPPTVVFAHGAFADASDWNDVADRLIRDGYASGHRPAEPAARRGL</sequence>
<dbReference type="Gene3D" id="3.40.50.1820">
    <property type="entry name" value="alpha/beta hydrolase"/>
    <property type="match status" value="1"/>
</dbReference>
<evidence type="ECO:0008006" key="3">
    <source>
        <dbReference type="Google" id="ProtNLM"/>
    </source>
</evidence>
<dbReference type="InterPro" id="IPR029058">
    <property type="entry name" value="AB_hydrolase_fold"/>
</dbReference>
<protein>
    <recommendedName>
        <fullName evidence="3">Alpha/beta hydrolase</fullName>
    </recommendedName>
</protein>
<reference evidence="1 2" key="1">
    <citation type="submission" date="2020-10" db="EMBL/GenBank/DDBJ databases">
        <title>Sequencing the genomes of 1000 actinobacteria strains.</title>
        <authorList>
            <person name="Klenk H.-P."/>
        </authorList>
    </citation>
    <scope>NUCLEOTIDE SEQUENCE [LARGE SCALE GENOMIC DNA]</scope>
    <source>
        <strain evidence="1 2">DSM 43173</strain>
    </source>
</reference>
<dbReference type="EMBL" id="JADBEK010000001">
    <property type="protein sequence ID" value="MBE1586618.1"/>
    <property type="molecule type" value="Genomic_DNA"/>
</dbReference>
<dbReference type="RefSeq" id="WP_225963625.1">
    <property type="nucleotide sequence ID" value="NZ_JADBEK010000001.1"/>
</dbReference>
<comment type="caution">
    <text evidence="1">The sequence shown here is derived from an EMBL/GenBank/DDBJ whole genome shotgun (WGS) entry which is preliminary data.</text>
</comment>
<organism evidence="1 2">
    <name type="scientific">Nonomuraea angiospora</name>
    <dbReference type="NCBI Taxonomy" id="46172"/>
    <lineage>
        <taxon>Bacteria</taxon>
        <taxon>Bacillati</taxon>
        <taxon>Actinomycetota</taxon>
        <taxon>Actinomycetes</taxon>
        <taxon>Streptosporangiales</taxon>
        <taxon>Streptosporangiaceae</taxon>
        <taxon>Nonomuraea</taxon>
    </lineage>
</organism>